<evidence type="ECO:0000256" key="1">
    <source>
        <dbReference type="ARBA" id="ARBA00022723"/>
    </source>
</evidence>
<keyword evidence="2" id="KW-1185">Reference proteome</keyword>
<evidence type="ECO:0000313" key="3">
    <source>
        <dbReference type="WBParaSite" id="nRc.2.0.1.t05000-RA"/>
    </source>
</evidence>
<dbReference type="AlphaFoldDB" id="A0A915HUE7"/>
<dbReference type="PANTHER" id="PTHR46594">
    <property type="entry name" value="P-TYPE CATION-TRANSPORTING ATPASE"/>
    <property type="match status" value="1"/>
</dbReference>
<sequence>MDVLIVLATTVAFAYSLIVLLTAALSQWPSSPMTFFDAPPMLMVFISLGRWLEHIAKGKTSEALKKLLSMKAKDAILVTMDVTTGQISSERKIDIELVQRGDILRSYFKLKVFTDRDSIT</sequence>
<dbReference type="Gene3D" id="2.70.150.10">
    <property type="entry name" value="Calcium-transporting ATPase, cytoplasmic transduction domain A"/>
    <property type="match status" value="1"/>
</dbReference>
<protein>
    <submittedName>
        <fullName evidence="3">Uncharacterized protein</fullName>
    </submittedName>
</protein>
<dbReference type="Proteomes" id="UP000887565">
    <property type="component" value="Unplaced"/>
</dbReference>
<dbReference type="PANTHER" id="PTHR46594:SF4">
    <property type="entry name" value="P-TYPE CATION-TRANSPORTING ATPASE"/>
    <property type="match status" value="1"/>
</dbReference>
<dbReference type="GO" id="GO:0046872">
    <property type="term" value="F:metal ion binding"/>
    <property type="evidence" value="ECO:0007669"/>
    <property type="project" value="UniProtKB-KW"/>
</dbReference>
<evidence type="ECO:0000313" key="2">
    <source>
        <dbReference type="Proteomes" id="UP000887565"/>
    </source>
</evidence>
<dbReference type="WBParaSite" id="nRc.2.0.1.t05000-RA">
    <property type="protein sequence ID" value="nRc.2.0.1.t05000-RA"/>
    <property type="gene ID" value="nRc.2.0.1.g05000"/>
</dbReference>
<organism evidence="2 3">
    <name type="scientific">Romanomermis culicivorax</name>
    <name type="common">Nematode worm</name>
    <dbReference type="NCBI Taxonomy" id="13658"/>
    <lineage>
        <taxon>Eukaryota</taxon>
        <taxon>Metazoa</taxon>
        <taxon>Ecdysozoa</taxon>
        <taxon>Nematoda</taxon>
        <taxon>Enoplea</taxon>
        <taxon>Dorylaimia</taxon>
        <taxon>Mermithida</taxon>
        <taxon>Mermithoidea</taxon>
        <taxon>Mermithidae</taxon>
        <taxon>Romanomermis</taxon>
    </lineage>
</organism>
<accession>A0A915HUE7</accession>
<keyword evidence="1" id="KW-0479">Metal-binding</keyword>
<name>A0A915HUE7_ROMCU</name>
<proteinExistence type="predicted"/>
<reference evidence="3" key="1">
    <citation type="submission" date="2022-11" db="UniProtKB">
        <authorList>
            <consortium name="WormBaseParasite"/>
        </authorList>
    </citation>
    <scope>IDENTIFICATION</scope>
</reference>